<dbReference type="PROSITE" id="PS00297">
    <property type="entry name" value="HSP70_1"/>
    <property type="match status" value="1"/>
</dbReference>
<dbReference type="InterPro" id="IPR029048">
    <property type="entry name" value="HSP70_C_sf"/>
</dbReference>
<evidence type="ECO:0000313" key="9">
    <source>
        <dbReference type="EMBL" id="NWJ56589.1"/>
    </source>
</evidence>
<evidence type="ECO:0000313" key="10">
    <source>
        <dbReference type="Proteomes" id="UP000575480"/>
    </source>
</evidence>
<feature type="compositionally biased region" description="Low complexity" evidence="8">
    <location>
        <begin position="639"/>
        <end position="648"/>
    </location>
</feature>
<evidence type="ECO:0000256" key="7">
    <source>
        <dbReference type="SAM" id="Coils"/>
    </source>
</evidence>
<dbReference type="Proteomes" id="UP000575480">
    <property type="component" value="Unassembled WGS sequence"/>
</dbReference>
<evidence type="ECO:0000256" key="4">
    <source>
        <dbReference type="ARBA" id="ARBA00023186"/>
    </source>
</evidence>
<dbReference type="FunFam" id="3.30.420.40:FF:000071">
    <property type="entry name" value="Molecular chaperone DnaK"/>
    <property type="match status" value="1"/>
</dbReference>
<reference evidence="9 10" key="1">
    <citation type="journal article" date="2019" name="Environ. Microbiol.">
        <title>Genomics insights into ecotype formation of ammonia-oxidizing archaea in the deep ocean.</title>
        <authorList>
            <person name="Wang Y."/>
            <person name="Huang J.M."/>
            <person name="Cui G.J."/>
            <person name="Nunoura T."/>
            <person name="Takaki Y."/>
            <person name="Li W.L."/>
            <person name="Li J."/>
            <person name="Gao Z.M."/>
            <person name="Takai K."/>
            <person name="Zhang A.Q."/>
            <person name="Stepanauskas R."/>
        </authorList>
    </citation>
    <scope>NUCLEOTIDE SEQUENCE [LARGE SCALE GENOMIC DNA]</scope>
    <source>
        <strain evidence="9 10">L15a</strain>
    </source>
</reference>
<dbReference type="Pfam" id="PF00012">
    <property type="entry name" value="HSP70"/>
    <property type="match status" value="1"/>
</dbReference>
<dbReference type="FunFam" id="3.90.640.10:FF:000003">
    <property type="entry name" value="Molecular chaperone DnaK"/>
    <property type="match status" value="1"/>
</dbReference>
<dbReference type="PROSITE" id="PS01036">
    <property type="entry name" value="HSP70_3"/>
    <property type="match status" value="1"/>
</dbReference>
<dbReference type="SUPFAM" id="SSF100934">
    <property type="entry name" value="Heat shock protein 70kD (HSP70), C-terminal subdomain"/>
    <property type="match status" value="1"/>
</dbReference>
<dbReference type="InterPro" id="IPR029047">
    <property type="entry name" value="HSP70_peptide-bd_sf"/>
</dbReference>
<dbReference type="EMBL" id="JACATH010000001">
    <property type="protein sequence ID" value="NWJ56589.1"/>
    <property type="molecule type" value="Genomic_DNA"/>
</dbReference>
<feature type="coiled-coil region" evidence="7">
    <location>
        <begin position="483"/>
        <end position="510"/>
    </location>
</feature>
<keyword evidence="2 5" id="KW-0547">Nucleotide-binding</keyword>
<proteinExistence type="inferred from homology"/>
<dbReference type="Gene3D" id="3.30.420.40">
    <property type="match status" value="3"/>
</dbReference>
<dbReference type="Gene3D" id="3.30.30.30">
    <property type="match status" value="1"/>
</dbReference>
<dbReference type="AlphaFoldDB" id="A0A7K4MSX0"/>
<evidence type="ECO:0000256" key="2">
    <source>
        <dbReference type="ARBA" id="ARBA00022741"/>
    </source>
</evidence>
<dbReference type="PRINTS" id="PR00301">
    <property type="entry name" value="HEATSHOCK70"/>
</dbReference>
<dbReference type="SUPFAM" id="SSF100920">
    <property type="entry name" value="Heat shock protein 70kD (HSP70), peptide-binding domain"/>
    <property type="match status" value="1"/>
</dbReference>
<dbReference type="Gene3D" id="2.60.34.10">
    <property type="entry name" value="Substrate Binding Domain Of DNAk, Chain A, domain 1"/>
    <property type="match status" value="1"/>
</dbReference>
<dbReference type="FunFam" id="2.60.34.10:FF:000014">
    <property type="entry name" value="Chaperone protein DnaK HSP70"/>
    <property type="match status" value="1"/>
</dbReference>
<evidence type="ECO:0000256" key="8">
    <source>
        <dbReference type="SAM" id="MobiDB-lite"/>
    </source>
</evidence>
<keyword evidence="4 5" id="KW-0143">Chaperone</keyword>
<evidence type="ECO:0000256" key="3">
    <source>
        <dbReference type="ARBA" id="ARBA00022840"/>
    </source>
</evidence>
<sequence length="654" mass="70134">MAKVIGIDLGTSNSAAAVIMGGKPTIIPAAEGATVGGKAFPSVVAFSKDGELLVGEPARRQAITNPDNTILAAKRKMGSDHTFKIQGKEYKPQQISAFILQKIKKDSEAFIGESVEKAVITVPAYFDDNQRQATKDAGTIAGLDVVRIINEPTAASLAFGLDKAKEDMKILVFDFGGGTLDVTIMEMGGGVFEVLSTSGDTQLGGTDMDKILIDYIIDEFKKKEGIDLSKDTTATARIRESAEKAKIELSTVMETDVTLPFIAQDSSTGAKNLELRITRAKLDELIGPIVKRCKPCIVKAFEDAKLSHSDINKIVMVGGPTRMPLVRKMVGEVVGKEPESGVDPMEAVAMGAAIQAGIIAGDVTSDIVLLDVTPLTLGIETLGGVREPLIERNTTIPTSKSKVFTTAADNQTAVTIHVVQGERPMASDNVSLGSFNLTDVPPAPRGVPQIDVKFDIDANGIINVTAKDLGTQKEAKITIESSSKLSKEEIEKLKEDAKKFSEEDEKKKEKIDLKNEAESYIYTTEKLVNHDLKDKISQEQGIKITDAVKEVKEVLDKEPDELKPKLEALQSIVSEVTTELYKNASPPPDAEGQQDTSAEGQQDTSAEGQQDTSAEGQQDTSAEGQQDTSAEGQQDTSAENKTTESSSTDETKTN</sequence>
<dbReference type="GO" id="GO:0140662">
    <property type="term" value="F:ATP-dependent protein folding chaperone"/>
    <property type="evidence" value="ECO:0007669"/>
    <property type="project" value="InterPro"/>
</dbReference>
<dbReference type="NCBIfam" id="TIGR02350">
    <property type="entry name" value="prok_dnaK"/>
    <property type="match status" value="1"/>
</dbReference>
<comment type="similarity">
    <text evidence="1 5 6">Belongs to the heat shock protein 70 family.</text>
</comment>
<protein>
    <recommendedName>
        <fullName evidence="5">Chaperone protein DnaK</fullName>
    </recommendedName>
    <alternativeName>
        <fullName evidence="5">HSP70</fullName>
    </alternativeName>
    <alternativeName>
        <fullName evidence="5">Heat shock 70 kDa protein</fullName>
    </alternativeName>
    <alternativeName>
        <fullName evidence="5">Heat shock protein 70</fullName>
    </alternativeName>
</protein>
<comment type="caution">
    <text evidence="9">The sequence shown here is derived from an EMBL/GenBank/DDBJ whole genome shotgun (WGS) entry which is preliminary data.</text>
</comment>
<dbReference type="InterPro" id="IPR018181">
    <property type="entry name" value="Heat_shock_70_CS"/>
</dbReference>
<dbReference type="Gene3D" id="1.20.1270.10">
    <property type="match status" value="1"/>
</dbReference>
<keyword evidence="3 5" id="KW-0067">ATP-binding</keyword>
<comment type="function">
    <text evidence="5">Acts as a chaperone.</text>
</comment>
<dbReference type="GO" id="GO:0005524">
    <property type="term" value="F:ATP binding"/>
    <property type="evidence" value="ECO:0007669"/>
    <property type="project" value="UniProtKB-UniRule"/>
</dbReference>
<evidence type="ECO:0000256" key="1">
    <source>
        <dbReference type="ARBA" id="ARBA00007381"/>
    </source>
</evidence>
<name>A0A7K4MSX0_9ARCH</name>
<dbReference type="SUPFAM" id="SSF53067">
    <property type="entry name" value="Actin-like ATPase domain"/>
    <property type="match status" value="2"/>
</dbReference>
<keyword evidence="7" id="KW-0175">Coiled coil</keyword>
<feature type="region of interest" description="Disordered" evidence="8">
    <location>
        <begin position="577"/>
        <end position="654"/>
    </location>
</feature>
<dbReference type="HAMAP" id="MF_00332">
    <property type="entry name" value="DnaK"/>
    <property type="match status" value="1"/>
</dbReference>
<dbReference type="CDD" id="cd10234">
    <property type="entry name" value="ASKHA_NBD_HSP70_DnaK-like"/>
    <property type="match status" value="1"/>
</dbReference>
<dbReference type="PANTHER" id="PTHR19375">
    <property type="entry name" value="HEAT SHOCK PROTEIN 70KDA"/>
    <property type="match status" value="1"/>
</dbReference>
<dbReference type="InterPro" id="IPR043129">
    <property type="entry name" value="ATPase_NBD"/>
</dbReference>
<evidence type="ECO:0000256" key="5">
    <source>
        <dbReference type="HAMAP-Rule" id="MF_00332"/>
    </source>
</evidence>
<dbReference type="Gene3D" id="3.90.640.10">
    <property type="entry name" value="Actin, Chain A, domain 4"/>
    <property type="match status" value="1"/>
</dbReference>
<dbReference type="PROSITE" id="PS00329">
    <property type="entry name" value="HSP70_2"/>
    <property type="match status" value="1"/>
</dbReference>
<dbReference type="InterPro" id="IPR013126">
    <property type="entry name" value="Hsp_70_fam"/>
</dbReference>
<organism evidence="9 10">
    <name type="scientific">Marine Group I thaumarchaeote</name>
    <dbReference type="NCBI Taxonomy" id="2511932"/>
    <lineage>
        <taxon>Archaea</taxon>
        <taxon>Nitrososphaerota</taxon>
        <taxon>Marine Group I</taxon>
    </lineage>
</organism>
<dbReference type="InterPro" id="IPR012725">
    <property type="entry name" value="Chaperone_DnaK"/>
</dbReference>
<gene>
    <name evidence="5 9" type="primary">dnaK</name>
    <name evidence="9" type="ORF">HX858_02300</name>
</gene>
<feature type="compositionally biased region" description="Polar residues" evidence="8">
    <location>
        <begin position="593"/>
        <end position="637"/>
    </location>
</feature>
<dbReference type="GO" id="GO:0051082">
    <property type="term" value="F:unfolded protein binding"/>
    <property type="evidence" value="ECO:0007669"/>
    <property type="project" value="InterPro"/>
</dbReference>
<accession>A0A7K4MSX0</accession>
<evidence type="ECO:0000256" key="6">
    <source>
        <dbReference type="RuleBase" id="RU003322"/>
    </source>
</evidence>
<dbReference type="NCBIfam" id="NF001413">
    <property type="entry name" value="PRK00290.1"/>
    <property type="match status" value="1"/>
</dbReference>